<dbReference type="HAMAP" id="MF_01875">
    <property type="entry name" value="Prokaryotic_Ku"/>
    <property type="match status" value="1"/>
</dbReference>
<feature type="domain" description="Ku" evidence="4">
    <location>
        <begin position="54"/>
        <end position="184"/>
    </location>
</feature>
<dbReference type="PANTHER" id="PTHR41251">
    <property type="entry name" value="NON-HOMOLOGOUS END JOINING PROTEIN KU"/>
    <property type="match status" value="1"/>
</dbReference>
<keyword evidence="2" id="KW-0233">DNA recombination</keyword>
<evidence type="ECO:0000313" key="5">
    <source>
        <dbReference type="EMBL" id="PZF77960.1"/>
    </source>
</evidence>
<dbReference type="SMART" id="SM00559">
    <property type="entry name" value="Ku78"/>
    <property type="match status" value="1"/>
</dbReference>
<protein>
    <recommendedName>
        <fullName evidence="2">Non-homologous end joining protein Ku</fullName>
    </recommendedName>
</protein>
<dbReference type="RefSeq" id="WP_111196801.1">
    <property type="nucleotide sequence ID" value="NZ_QKVK01000002.1"/>
</dbReference>
<dbReference type="InterPro" id="IPR016194">
    <property type="entry name" value="SPOC-like_C_dom_sf"/>
</dbReference>
<dbReference type="AlphaFoldDB" id="A0A2W2AZ91"/>
<evidence type="ECO:0000259" key="4">
    <source>
        <dbReference type="SMART" id="SM00559"/>
    </source>
</evidence>
<dbReference type="Pfam" id="PF02735">
    <property type="entry name" value="Ku"/>
    <property type="match status" value="1"/>
</dbReference>
<feature type="compositionally biased region" description="Basic residues" evidence="3">
    <location>
        <begin position="270"/>
        <end position="291"/>
    </location>
</feature>
<dbReference type="GO" id="GO:0003690">
    <property type="term" value="F:double-stranded DNA binding"/>
    <property type="evidence" value="ECO:0007669"/>
    <property type="project" value="UniProtKB-UniRule"/>
</dbReference>
<comment type="subunit">
    <text evidence="2">Homodimer. Interacts with LigD.</text>
</comment>
<keyword evidence="2" id="KW-0227">DNA damage</keyword>
<dbReference type="EMBL" id="QKVK01000002">
    <property type="protein sequence ID" value="PZF77960.1"/>
    <property type="molecule type" value="Genomic_DNA"/>
</dbReference>
<dbReference type="Gene3D" id="2.40.290.10">
    <property type="match status" value="1"/>
</dbReference>
<gene>
    <name evidence="2" type="primary">ku</name>
    <name evidence="5" type="ORF">DK847_05905</name>
</gene>
<evidence type="ECO:0000313" key="6">
    <source>
        <dbReference type="Proteomes" id="UP000248795"/>
    </source>
</evidence>
<dbReference type="PIRSF" id="PIRSF006493">
    <property type="entry name" value="Prok_Ku"/>
    <property type="match status" value="1"/>
</dbReference>
<dbReference type="NCBIfam" id="TIGR02772">
    <property type="entry name" value="Ku_bact"/>
    <property type="match status" value="1"/>
</dbReference>
<dbReference type="PANTHER" id="PTHR41251:SF1">
    <property type="entry name" value="NON-HOMOLOGOUS END JOINING PROTEIN KU"/>
    <property type="match status" value="1"/>
</dbReference>
<sequence length="291" mass="32455">MAARAYWKGFLRLSLVSIAVEVFNAEDRKADLSFHQIHKPTGKRIHHAKTAEGVGEVAAKDIVSGYEIEKGEYVIMAPDEIDAVKLESKRTIELSQFVPLAEVDPRYFEQPYYVTPGDEHAAEGYLVIREALRKTGTIGIGQLTAQGREHLIGVAPLDQGLMLNRLRYAGEVRPIAEFFSDLPKLKLDHEMVDLVTELIGRKQGRFRPEAFEDHYETELRKLIQRKAKGETIVSEPEEEAPKGNVINLMDALRDSLNKGGGGKPAAARKAAPKRKAEPKRKAAPRRRAKGA</sequence>
<evidence type="ECO:0000256" key="2">
    <source>
        <dbReference type="HAMAP-Rule" id="MF_01875"/>
    </source>
</evidence>
<evidence type="ECO:0000256" key="1">
    <source>
        <dbReference type="ARBA" id="ARBA00023125"/>
    </source>
</evidence>
<name>A0A2W2AZ91_9HYPH</name>
<keyword evidence="2" id="KW-0234">DNA repair</keyword>
<dbReference type="Proteomes" id="UP000248795">
    <property type="component" value="Unassembled WGS sequence"/>
</dbReference>
<keyword evidence="6" id="KW-1185">Reference proteome</keyword>
<comment type="caution">
    <text evidence="5">The sequence shown here is derived from an EMBL/GenBank/DDBJ whole genome shotgun (WGS) entry which is preliminary data.</text>
</comment>
<dbReference type="GO" id="GO:0006303">
    <property type="term" value="P:double-strand break repair via nonhomologous end joining"/>
    <property type="evidence" value="ECO:0007669"/>
    <property type="project" value="UniProtKB-UniRule"/>
</dbReference>
<feature type="region of interest" description="Disordered" evidence="3">
    <location>
        <begin position="254"/>
        <end position="291"/>
    </location>
</feature>
<dbReference type="GO" id="GO:0006310">
    <property type="term" value="P:DNA recombination"/>
    <property type="evidence" value="ECO:0007669"/>
    <property type="project" value="UniProtKB-KW"/>
</dbReference>
<organism evidence="5 6">
    <name type="scientific">Aestuariivirga litoralis</name>
    <dbReference type="NCBI Taxonomy" id="2650924"/>
    <lineage>
        <taxon>Bacteria</taxon>
        <taxon>Pseudomonadati</taxon>
        <taxon>Pseudomonadota</taxon>
        <taxon>Alphaproteobacteria</taxon>
        <taxon>Hyphomicrobiales</taxon>
        <taxon>Aestuariivirgaceae</taxon>
        <taxon>Aestuariivirga</taxon>
    </lineage>
</organism>
<accession>A0A2W2AZ91</accession>
<keyword evidence="1 2" id="KW-0238">DNA-binding</keyword>
<comment type="similarity">
    <text evidence="2">Belongs to the prokaryotic Ku family.</text>
</comment>
<proteinExistence type="inferred from homology"/>
<dbReference type="InterPro" id="IPR009187">
    <property type="entry name" value="Prok_Ku"/>
</dbReference>
<evidence type="ECO:0000256" key="3">
    <source>
        <dbReference type="SAM" id="MobiDB-lite"/>
    </source>
</evidence>
<dbReference type="InterPro" id="IPR006164">
    <property type="entry name" value="DNA_bd_Ku70/Ku80"/>
</dbReference>
<dbReference type="SUPFAM" id="SSF100939">
    <property type="entry name" value="SPOC domain-like"/>
    <property type="match status" value="1"/>
</dbReference>
<reference evidence="6" key="1">
    <citation type="submission" date="2018-06" db="EMBL/GenBank/DDBJ databases">
        <title>Aestuariibacter litoralis strain KCTC 52945T.</title>
        <authorList>
            <person name="Li X."/>
            <person name="Salam N."/>
            <person name="Li J.-L."/>
            <person name="Chen Y.-M."/>
            <person name="Yang Z.-W."/>
            <person name="Zhang L.-Y."/>
            <person name="Han M.-X."/>
            <person name="Xiao M."/>
            <person name="Li W.-J."/>
        </authorList>
    </citation>
    <scope>NUCLEOTIDE SEQUENCE [LARGE SCALE GENOMIC DNA]</scope>
    <source>
        <strain evidence="6">KCTC 52945</strain>
    </source>
</reference>
<comment type="function">
    <text evidence="2">With LigD forms a non-homologous end joining (NHEJ) DNA repair enzyme, which repairs dsDNA breaks with reduced fidelity. Binds linear dsDNA with 5'- and 3'- overhangs but not closed circular dsDNA nor ssDNA. Recruits and stimulates the ligase activity of LigD.</text>
</comment>